<dbReference type="InterPro" id="IPR007730">
    <property type="entry name" value="SPOR-like_dom"/>
</dbReference>
<dbReference type="SUPFAM" id="SSF110997">
    <property type="entry name" value="Sporulation related repeat"/>
    <property type="match status" value="2"/>
</dbReference>
<feature type="compositionally biased region" description="Pro residues" evidence="1">
    <location>
        <begin position="202"/>
        <end position="211"/>
    </location>
</feature>
<evidence type="ECO:0000259" key="3">
    <source>
        <dbReference type="PROSITE" id="PS51724"/>
    </source>
</evidence>
<feature type="region of interest" description="Disordered" evidence="1">
    <location>
        <begin position="192"/>
        <end position="244"/>
    </location>
</feature>
<dbReference type="GO" id="GO:0042834">
    <property type="term" value="F:peptidoglycan binding"/>
    <property type="evidence" value="ECO:0007669"/>
    <property type="project" value="InterPro"/>
</dbReference>
<dbReference type="PROSITE" id="PS51724">
    <property type="entry name" value="SPOR"/>
    <property type="match status" value="2"/>
</dbReference>
<proteinExistence type="predicted"/>
<accession>A0A4Q1JUK9</accession>
<dbReference type="GO" id="GO:0032153">
    <property type="term" value="C:cell division site"/>
    <property type="evidence" value="ECO:0007669"/>
    <property type="project" value="TreeGrafter"/>
</dbReference>
<comment type="caution">
    <text evidence="4">The sequence shown here is derived from an EMBL/GenBank/DDBJ whole genome shotgun (WGS) entry which is preliminary data.</text>
</comment>
<dbReference type="OrthoDB" id="7069135at2"/>
<keyword evidence="2" id="KW-0812">Transmembrane</keyword>
<dbReference type="PANTHER" id="PTHR38687:SF1">
    <property type="entry name" value="CELL DIVISION PROTEIN DEDD"/>
    <property type="match status" value="1"/>
</dbReference>
<feature type="domain" description="SPOR" evidence="3">
    <location>
        <begin position="106"/>
        <end position="186"/>
    </location>
</feature>
<dbReference type="AlphaFoldDB" id="A0A4Q1JUK9"/>
<keyword evidence="2" id="KW-1133">Transmembrane helix</keyword>
<keyword evidence="2" id="KW-0472">Membrane</keyword>
<dbReference type="Proteomes" id="UP000289784">
    <property type="component" value="Unassembled WGS sequence"/>
</dbReference>
<feature type="transmembrane region" description="Helical" evidence="2">
    <location>
        <begin position="9"/>
        <end position="27"/>
    </location>
</feature>
<feature type="compositionally biased region" description="Low complexity" evidence="1">
    <location>
        <begin position="66"/>
        <end position="95"/>
    </location>
</feature>
<evidence type="ECO:0000256" key="2">
    <source>
        <dbReference type="SAM" id="Phobius"/>
    </source>
</evidence>
<dbReference type="GO" id="GO:0032506">
    <property type="term" value="P:cytokinetic process"/>
    <property type="evidence" value="ECO:0007669"/>
    <property type="project" value="TreeGrafter"/>
</dbReference>
<feature type="region of interest" description="Disordered" evidence="1">
    <location>
        <begin position="59"/>
        <end position="95"/>
    </location>
</feature>
<dbReference type="InterPro" id="IPR052521">
    <property type="entry name" value="Cell_div_SPOR-domain"/>
</dbReference>
<dbReference type="Gene3D" id="3.30.70.1070">
    <property type="entry name" value="Sporulation related repeat"/>
    <property type="match status" value="2"/>
</dbReference>
<organism evidence="4 5">
    <name type="scientific">Pseudoxanthomonas composti</name>
    <dbReference type="NCBI Taxonomy" id="2137479"/>
    <lineage>
        <taxon>Bacteria</taxon>
        <taxon>Pseudomonadati</taxon>
        <taxon>Pseudomonadota</taxon>
        <taxon>Gammaproteobacteria</taxon>
        <taxon>Lysobacterales</taxon>
        <taxon>Lysobacteraceae</taxon>
        <taxon>Pseudoxanthomonas</taxon>
    </lineage>
</organism>
<gene>
    <name evidence="4" type="ORF">EPA99_11730</name>
</gene>
<dbReference type="InterPro" id="IPR036680">
    <property type="entry name" value="SPOR-like_sf"/>
</dbReference>
<reference evidence="4 5" key="1">
    <citation type="submission" date="2019-01" db="EMBL/GenBank/DDBJ databases">
        <title>Pseudoxanthomonas composti sp. nov., isolated from compost.</title>
        <authorList>
            <person name="Yang G."/>
        </authorList>
    </citation>
    <scope>NUCLEOTIDE SEQUENCE [LARGE SCALE GENOMIC DNA]</scope>
    <source>
        <strain evidence="4 5">GSS15</strain>
    </source>
</reference>
<evidence type="ECO:0000256" key="1">
    <source>
        <dbReference type="SAM" id="MobiDB-lite"/>
    </source>
</evidence>
<evidence type="ECO:0000313" key="4">
    <source>
        <dbReference type="EMBL" id="RXR05400.1"/>
    </source>
</evidence>
<dbReference type="RefSeq" id="WP_129471404.1">
    <property type="nucleotide sequence ID" value="NZ_SAWZ01000005.1"/>
</dbReference>
<evidence type="ECO:0000313" key="5">
    <source>
        <dbReference type="Proteomes" id="UP000289784"/>
    </source>
</evidence>
<dbReference type="PANTHER" id="PTHR38687">
    <property type="entry name" value="CELL DIVISION PROTEIN DEDD-RELATED"/>
    <property type="match status" value="1"/>
</dbReference>
<feature type="domain" description="SPOR" evidence="3">
    <location>
        <begin position="241"/>
        <end position="320"/>
    </location>
</feature>
<dbReference type="GO" id="GO:0030428">
    <property type="term" value="C:cell septum"/>
    <property type="evidence" value="ECO:0007669"/>
    <property type="project" value="TreeGrafter"/>
</dbReference>
<feature type="compositionally biased region" description="Low complexity" evidence="1">
    <location>
        <begin position="212"/>
        <end position="231"/>
    </location>
</feature>
<sequence>MDTKLKQRLIGAVVLIALAVIFLPMLIKGPAPDSGVSNVSTDVPAAPASGEYETRELPLVAPPGAAPQGGATGMPAATTERNPDAADLAEPAQQAQAASEPALPATTAGGNWAVSFGAYASAQDADVVVQRLRQANLPGFIAPDQINGKPAWRVRVGPYADQAQAEIVRLKAVQVRNDVNAQVIALNADAPPPAATAAAKPATPPPAPKPAPTETAQAPKPASTPAATKPVEAPKPPPPPAASGVGFAVQLAAYSQQAQADALRDKLRGAGFSAFSEPVRTDKGTLIRVKAGPVADRAAADALKAQIAAKLGINGMVRPHP</sequence>
<protein>
    <submittedName>
        <fullName evidence="4">SPOR domain-containing protein</fullName>
    </submittedName>
</protein>
<dbReference type="Pfam" id="PF05036">
    <property type="entry name" value="SPOR"/>
    <property type="match status" value="2"/>
</dbReference>
<keyword evidence="5" id="KW-1185">Reference proteome</keyword>
<name>A0A4Q1JUK9_9GAMM</name>
<dbReference type="EMBL" id="SAWZ01000005">
    <property type="protein sequence ID" value="RXR05400.1"/>
    <property type="molecule type" value="Genomic_DNA"/>
</dbReference>